<evidence type="ECO:0000313" key="1">
    <source>
        <dbReference type="EMBL" id="MFF0499853.1"/>
    </source>
</evidence>
<dbReference type="PANTHER" id="PTHR11941:SF54">
    <property type="entry name" value="ENOYL-COA HYDRATASE, MITOCHONDRIAL"/>
    <property type="match status" value="1"/>
</dbReference>
<dbReference type="InterPro" id="IPR001753">
    <property type="entry name" value="Enoyl-CoA_hydra/iso"/>
</dbReference>
<keyword evidence="2" id="KW-1185">Reference proteome</keyword>
<protein>
    <submittedName>
        <fullName evidence="1">Enoyl-CoA hydratase/isomerase family protein</fullName>
    </submittedName>
</protein>
<comment type="caution">
    <text evidence="1">The sequence shown here is derived from an EMBL/GenBank/DDBJ whole genome shotgun (WGS) entry which is preliminary data.</text>
</comment>
<dbReference type="SUPFAM" id="SSF52096">
    <property type="entry name" value="ClpP/crotonase"/>
    <property type="match status" value="1"/>
</dbReference>
<name>A0ABW6P9L6_9NOCA</name>
<proteinExistence type="predicted"/>
<dbReference type="CDD" id="cd06558">
    <property type="entry name" value="crotonase-like"/>
    <property type="match status" value="1"/>
</dbReference>
<dbReference type="InterPro" id="IPR029045">
    <property type="entry name" value="ClpP/crotonase-like_dom_sf"/>
</dbReference>
<dbReference type="RefSeq" id="WP_387398676.1">
    <property type="nucleotide sequence ID" value="NZ_JBIAMT010000005.1"/>
</dbReference>
<dbReference type="PANTHER" id="PTHR11941">
    <property type="entry name" value="ENOYL-COA HYDRATASE-RELATED"/>
    <property type="match status" value="1"/>
</dbReference>
<dbReference type="EMBL" id="JBIAMT010000005">
    <property type="protein sequence ID" value="MFF0499853.1"/>
    <property type="molecule type" value="Genomic_DNA"/>
</dbReference>
<dbReference type="Pfam" id="PF00378">
    <property type="entry name" value="ECH_1"/>
    <property type="match status" value="1"/>
</dbReference>
<organism evidence="1 2">
    <name type="scientific">Nocardia aobensis</name>
    <dbReference type="NCBI Taxonomy" id="257277"/>
    <lineage>
        <taxon>Bacteria</taxon>
        <taxon>Bacillati</taxon>
        <taxon>Actinomycetota</taxon>
        <taxon>Actinomycetes</taxon>
        <taxon>Mycobacteriales</taxon>
        <taxon>Nocardiaceae</taxon>
        <taxon>Nocardia</taxon>
    </lineage>
</organism>
<reference evidence="1 2" key="1">
    <citation type="submission" date="2024-10" db="EMBL/GenBank/DDBJ databases">
        <title>The Natural Products Discovery Center: Release of the First 8490 Sequenced Strains for Exploring Actinobacteria Biosynthetic Diversity.</title>
        <authorList>
            <person name="Kalkreuter E."/>
            <person name="Kautsar S.A."/>
            <person name="Yang D."/>
            <person name="Bader C.D."/>
            <person name="Teijaro C.N."/>
            <person name="Fluegel L."/>
            <person name="Davis C.M."/>
            <person name="Simpson J.R."/>
            <person name="Lauterbach L."/>
            <person name="Steele A.D."/>
            <person name="Gui C."/>
            <person name="Meng S."/>
            <person name="Li G."/>
            <person name="Viehrig K."/>
            <person name="Ye F."/>
            <person name="Su P."/>
            <person name="Kiefer A.F."/>
            <person name="Nichols A."/>
            <person name="Cepeda A.J."/>
            <person name="Yan W."/>
            <person name="Fan B."/>
            <person name="Jiang Y."/>
            <person name="Adhikari A."/>
            <person name="Zheng C.-J."/>
            <person name="Schuster L."/>
            <person name="Cowan T.M."/>
            <person name="Smanski M.J."/>
            <person name="Chevrette M.G."/>
            <person name="De Carvalho L.P.S."/>
            <person name="Shen B."/>
        </authorList>
    </citation>
    <scope>NUCLEOTIDE SEQUENCE [LARGE SCALE GENOMIC DNA]</scope>
    <source>
        <strain evidence="1 2">NPDC004119</strain>
    </source>
</reference>
<evidence type="ECO:0000313" key="2">
    <source>
        <dbReference type="Proteomes" id="UP001601442"/>
    </source>
</evidence>
<dbReference type="Gene3D" id="3.90.226.10">
    <property type="entry name" value="2-enoyl-CoA Hydratase, Chain A, domain 1"/>
    <property type="match status" value="1"/>
</dbReference>
<gene>
    <name evidence="1" type="ORF">ACFYU5_25870</name>
</gene>
<dbReference type="Proteomes" id="UP001601442">
    <property type="component" value="Unassembled WGS sequence"/>
</dbReference>
<sequence length="344" mass="37080">MHPVEIDSLTLQQDGRLNGAIRHLVLEEWHGADPAAIARAAAAMNRSLPLTIGIATTNPPVDLEPLLSATAWTLCGPHVDADAPQLVRVDDPWHTYGEIEDIAGRFPQTVIALGQLLRQTPMLDTLPGLAAEASTYSMLLGGKEFGAWSAARKPAQPARPTQRPLVSAARHGGLLSVVLDDPRRRNPLSFRLRDELFDVLEVAALDETVEQVELTGSGPIFCSGGDLSEFGTATDLVAAYLVRLHRAPWRLIDRVRDKVTVHTHGAAIGAGIEMAAFAGRITATADTFFQLPEVTMGLVPGAGGTVGVTRRIGRWRAAWMMVSGRRIDSATALHWGLVDELREA</sequence>
<accession>A0ABW6P9L6</accession>